<proteinExistence type="inferred from homology"/>
<dbReference type="InterPro" id="IPR014721">
    <property type="entry name" value="Ribsml_uS5_D2-typ_fold_subgr"/>
</dbReference>
<reference evidence="9 10" key="1">
    <citation type="journal article" date="2016" name="Int. J. Syst. Evol. Microbiol.">
        <title>Chitinibacter fontanus sp. nov., isolated from a spring.</title>
        <authorList>
            <person name="Sheu S.Y."/>
            <person name="Li Y.S."/>
            <person name="Young C.C."/>
            <person name="Chen W.M."/>
        </authorList>
    </citation>
    <scope>NUCLEOTIDE SEQUENCE [LARGE SCALE GENOMIC DNA]</scope>
    <source>
        <strain evidence="9 10">STM-7</strain>
    </source>
</reference>
<comment type="similarity">
    <text evidence="7">Belongs to the RnpA family.</text>
</comment>
<evidence type="ECO:0000256" key="6">
    <source>
        <dbReference type="ARBA" id="ARBA00022884"/>
    </source>
</evidence>
<dbReference type="Gene3D" id="3.30.230.10">
    <property type="match status" value="1"/>
</dbReference>
<dbReference type="HAMAP" id="MF_00227">
    <property type="entry name" value="RNase_P"/>
    <property type="match status" value="1"/>
</dbReference>
<comment type="catalytic activity">
    <reaction evidence="7">
        <text>Endonucleolytic cleavage of RNA, removing 5'-extranucleotides from tRNA precursor.</text>
        <dbReference type="EC" id="3.1.26.5"/>
    </reaction>
</comment>
<organism evidence="9 10">
    <name type="scientific">Chitinibacter fontanus</name>
    <dbReference type="NCBI Taxonomy" id="1737446"/>
    <lineage>
        <taxon>Bacteria</taxon>
        <taxon>Pseudomonadati</taxon>
        <taxon>Pseudomonadota</taxon>
        <taxon>Betaproteobacteria</taxon>
        <taxon>Neisseriales</taxon>
        <taxon>Chitinibacteraceae</taxon>
        <taxon>Chitinibacter</taxon>
    </lineage>
</organism>
<evidence type="ECO:0000256" key="5">
    <source>
        <dbReference type="ARBA" id="ARBA00022801"/>
    </source>
</evidence>
<accession>A0A7D5VCV3</accession>
<keyword evidence="4 7" id="KW-0255">Endonuclease</keyword>
<dbReference type="GO" id="GO:0030677">
    <property type="term" value="C:ribonuclease P complex"/>
    <property type="evidence" value="ECO:0007669"/>
    <property type="project" value="TreeGrafter"/>
</dbReference>
<dbReference type="AlphaFoldDB" id="A0A7D5VCV3"/>
<dbReference type="PANTHER" id="PTHR33992:SF1">
    <property type="entry name" value="RIBONUCLEASE P PROTEIN COMPONENT"/>
    <property type="match status" value="1"/>
</dbReference>
<dbReference type="EMBL" id="CP058952">
    <property type="protein sequence ID" value="QLI83192.1"/>
    <property type="molecule type" value="Genomic_DNA"/>
</dbReference>
<evidence type="ECO:0000256" key="3">
    <source>
        <dbReference type="ARBA" id="ARBA00022722"/>
    </source>
</evidence>
<dbReference type="NCBIfam" id="TIGR00188">
    <property type="entry name" value="rnpA"/>
    <property type="match status" value="1"/>
</dbReference>
<dbReference type="GO" id="GO:0004526">
    <property type="term" value="F:ribonuclease P activity"/>
    <property type="evidence" value="ECO:0007669"/>
    <property type="project" value="UniProtKB-UniRule"/>
</dbReference>
<evidence type="ECO:0000256" key="2">
    <source>
        <dbReference type="ARBA" id="ARBA00022694"/>
    </source>
</evidence>
<dbReference type="PROSITE" id="PS00648">
    <property type="entry name" value="RIBONUCLEASE_P"/>
    <property type="match status" value="1"/>
</dbReference>
<evidence type="ECO:0000313" key="9">
    <source>
        <dbReference type="EMBL" id="QLI83192.1"/>
    </source>
</evidence>
<dbReference type="EC" id="3.1.26.5" evidence="7 8"/>
<sequence>MRSVHRYRFTRTARLLKTDDFSSVFSLRASVGNDYFQLLGKPNHSAAARLGLVVGKKTDKRAVGRNYIKRTIRETFRLNATQLAGLDIVVRSRKAFNRQEGAAARAALLSLFKKIRSCRALSSHL</sequence>
<evidence type="ECO:0000256" key="8">
    <source>
        <dbReference type="NCBIfam" id="TIGR00188"/>
    </source>
</evidence>
<evidence type="ECO:0000256" key="4">
    <source>
        <dbReference type="ARBA" id="ARBA00022759"/>
    </source>
</evidence>
<dbReference type="InterPro" id="IPR000100">
    <property type="entry name" value="RNase_P"/>
</dbReference>
<dbReference type="KEGG" id="cfon:HZU75_05980"/>
<gene>
    <name evidence="7" type="primary">rnpA</name>
    <name evidence="9" type="ORF">HZU75_05980</name>
</gene>
<dbReference type="InterPro" id="IPR020539">
    <property type="entry name" value="RNase_P_CS"/>
</dbReference>
<dbReference type="Proteomes" id="UP000510822">
    <property type="component" value="Chromosome"/>
</dbReference>
<keyword evidence="2 7" id="KW-0819">tRNA processing</keyword>
<keyword evidence="6 7" id="KW-0694">RNA-binding</keyword>
<dbReference type="SUPFAM" id="SSF54211">
    <property type="entry name" value="Ribosomal protein S5 domain 2-like"/>
    <property type="match status" value="1"/>
</dbReference>
<dbReference type="PANTHER" id="PTHR33992">
    <property type="entry name" value="RIBONUCLEASE P PROTEIN COMPONENT"/>
    <property type="match status" value="1"/>
</dbReference>
<keyword evidence="3 7" id="KW-0540">Nuclease</keyword>
<keyword evidence="5 7" id="KW-0378">Hydrolase</keyword>
<dbReference type="GO" id="GO:0001682">
    <property type="term" value="P:tRNA 5'-leader removal"/>
    <property type="evidence" value="ECO:0007669"/>
    <property type="project" value="UniProtKB-UniRule"/>
</dbReference>
<dbReference type="Pfam" id="PF00825">
    <property type="entry name" value="Ribonuclease_P"/>
    <property type="match status" value="1"/>
</dbReference>
<protein>
    <recommendedName>
        <fullName evidence="7 8">Ribonuclease P protein component</fullName>
        <shortName evidence="7">RNase P protein</shortName>
        <shortName evidence="7">RNaseP protein</shortName>
        <ecNumber evidence="7 8">3.1.26.5</ecNumber>
    </recommendedName>
    <alternativeName>
        <fullName evidence="7">Protein C5</fullName>
    </alternativeName>
</protein>
<dbReference type="GO" id="GO:0042781">
    <property type="term" value="F:3'-tRNA processing endoribonuclease activity"/>
    <property type="evidence" value="ECO:0007669"/>
    <property type="project" value="TreeGrafter"/>
</dbReference>
<comment type="subunit">
    <text evidence="7">Consists of a catalytic RNA component (M1 or rnpB) and a protein subunit.</text>
</comment>
<dbReference type="GO" id="GO:0000049">
    <property type="term" value="F:tRNA binding"/>
    <property type="evidence" value="ECO:0007669"/>
    <property type="project" value="UniProtKB-UniRule"/>
</dbReference>
<evidence type="ECO:0000313" key="10">
    <source>
        <dbReference type="Proteomes" id="UP000510822"/>
    </source>
</evidence>
<evidence type="ECO:0000256" key="1">
    <source>
        <dbReference type="ARBA" id="ARBA00002663"/>
    </source>
</evidence>
<comment type="function">
    <text evidence="1 7">RNaseP catalyzes the removal of the 5'-leader sequence from pre-tRNA to produce the mature 5'-terminus. It can also cleave other RNA substrates such as 4.5S RNA. The protein component plays an auxiliary but essential role in vivo by binding to the 5'-leader sequence and broadening the substrate specificity of the ribozyme.</text>
</comment>
<name>A0A7D5VCV3_9NEIS</name>
<keyword evidence="10" id="KW-1185">Reference proteome</keyword>
<dbReference type="InterPro" id="IPR020568">
    <property type="entry name" value="Ribosomal_Su5_D2-typ_SF"/>
</dbReference>
<evidence type="ECO:0000256" key="7">
    <source>
        <dbReference type="HAMAP-Rule" id="MF_00227"/>
    </source>
</evidence>